<gene>
    <name evidence="2" type="ORF">H5P27_05255</name>
</gene>
<dbReference type="Proteomes" id="UP000526501">
    <property type="component" value="Unassembled WGS sequence"/>
</dbReference>
<dbReference type="AlphaFoldDB" id="A0A7X1B6U4"/>
<keyword evidence="3" id="KW-1185">Reference proteome</keyword>
<organism evidence="2 3">
    <name type="scientific">Pelagicoccus albus</name>
    <dbReference type="NCBI Taxonomy" id="415222"/>
    <lineage>
        <taxon>Bacteria</taxon>
        <taxon>Pseudomonadati</taxon>
        <taxon>Verrucomicrobiota</taxon>
        <taxon>Opitutia</taxon>
        <taxon>Puniceicoccales</taxon>
        <taxon>Pelagicoccaceae</taxon>
        <taxon>Pelagicoccus</taxon>
    </lineage>
</organism>
<protein>
    <submittedName>
        <fullName evidence="2">Cupin domain-containing protein</fullName>
    </submittedName>
</protein>
<dbReference type="PANTHER" id="PTHR36114">
    <property type="entry name" value="16.7 KDA PROTEIN IN WHIE LOCUS"/>
    <property type="match status" value="1"/>
</dbReference>
<evidence type="ECO:0000259" key="1">
    <source>
        <dbReference type="Pfam" id="PF07883"/>
    </source>
</evidence>
<sequence length="126" mass="13931">MQIVTISDCPDYTAPDFAVAKEFMSPRMSGLKNLSIAEITIPPGVTVKKHYHLESEEVYQVIAGSGMMFIDGETEMLKPGQAVSIKVGQWHSIANENESPLVMIVTCAPAWSAEDQVFEEEEQQPE</sequence>
<accession>A0A7X1B6U4</accession>
<dbReference type="Gene3D" id="2.60.120.10">
    <property type="entry name" value="Jelly Rolls"/>
    <property type="match status" value="1"/>
</dbReference>
<comment type="caution">
    <text evidence="2">The sequence shown here is derived from an EMBL/GenBank/DDBJ whole genome shotgun (WGS) entry which is preliminary data.</text>
</comment>
<dbReference type="EMBL" id="JACHVC010000006">
    <property type="protein sequence ID" value="MBC2605445.1"/>
    <property type="molecule type" value="Genomic_DNA"/>
</dbReference>
<dbReference type="Pfam" id="PF07883">
    <property type="entry name" value="Cupin_2"/>
    <property type="match status" value="1"/>
</dbReference>
<feature type="domain" description="Cupin type-2" evidence="1">
    <location>
        <begin position="39"/>
        <end position="106"/>
    </location>
</feature>
<reference evidence="2 3" key="1">
    <citation type="submission" date="2020-07" db="EMBL/GenBank/DDBJ databases">
        <authorList>
            <person name="Feng X."/>
        </authorList>
    </citation>
    <scope>NUCLEOTIDE SEQUENCE [LARGE SCALE GENOMIC DNA]</scope>
    <source>
        <strain evidence="2 3">JCM23202</strain>
    </source>
</reference>
<evidence type="ECO:0000313" key="3">
    <source>
        <dbReference type="Proteomes" id="UP000526501"/>
    </source>
</evidence>
<dbReference type="InterPro" id="IPR011051">
    <property type="entry name" value="RmlC_Cupin_sf"/>
</dbReference>
<dbReference type="RefSeq" id="WP_185659323.1">
    <property type="nucleotide sequence ID" value="NZ_CAWPOO010000006.1"/>
</dbReference>
<dbReference type="InterPro" id="IPR014710">
    <property type="entry name" value="RmlC-like_jellyroll"/>
</dbReference>
<evidence type="ECO:0000313" key="2">
    <source>
        <dbReference type="EMBL" id="MBC2605445.1"/>
    </source>
</evidence>
<dbReference type="SUPFAM" id="SSF51182">
    <property type="entry name" value="RmlC-like cupins"/>
    <property type="match status" value="1"/>
</dbReference>
<dbReference type="InterPro" id="IPR052044">
    <property type="entry name" value="PKS_Associated_Protein"/>
</dbReference>
<proteinExistence type="predicted"/>
<dbReference type="InterPro" id="IPR013096">
    <property type="entry name" value="Cupin_2"/>
</dbReference>
<name>A0A7X1B6U4_9BACT</name>
<dbReference type="PANTHER" id="PTHR36114:SF1">
    <property type="entry name" value="16.7 KDA PROTEIN IN WHIE LOCUS"/>
    <property type="match status" value="1"/>
</dbReference>